<gene>
    <name evidence="2" type="ORF">JCM9152_497</name>
</gene>
<dbReference type="PANTHER" id="PTHR37313">
    <property type="entry name" value="UPF0749 PROTEIN RV1825"/>
    <property type="match status" value="1"/>
</dbReference>
<evidence type="ECO:0000313" key="2">
    <source>
        <dbReference type="EMBL" id="GAE29155.1"/>
    </source>
</evidence>
<dbReference type="PANTHER" id="PTHR37313:SF2">
    <property type="entry name" value="UPF0749 PROTEIN YLXX"/>
    <property type="match status" value="1"/>
</dbReference>
<comment type="caution">
    <text evidence="2">The sequence shown here is derived from an EMBL/GenBank/DDBJ whole genome shotgun (WGS) entry which is preliminary data.</text>
</comment>
<accession>W4QAW1</accession>
<reference evidence="2" key="1">
    <citation type="journal article" date="2014" name="Genome Announc.">
        <title>Draft Genome Sequences of Three Alkaliphilic Bacillus Strains, Bacillus wakoensis JCM 9140T, Bacillus akibai JCM 9157T, and Bacillus hemicellulosilyticus JCM 9152T.</title>
        <authorList>
            <person name="Yuki M."/>
            <person name="Oshima K."/>
            <person name="Suda W."/>
            <person name="Oshida Y."/>
            <person name="Kitamura K."/>
            <person name="Iida T."/>
            <person name="Hattori M."/>
            <person name="Ohkuma M."/>
        </authorList>
    </citation>
    <scope>NUCLEOTIDE SEQUENCE [LARGE SCALE GENOMIC DNA]</scope>
    <source>
        <strain evidence="2">JCM 9152</strain>
    </source>
</reference>
<dbReference type="EMBL" id="BAUU01000003">
    <property type="protein sequence ID" value="GAE29155.1"/>
    <property type="molecule type" value="Genomic_DNA"/>
</dbReference>
<evidence type="ECO:0000313" key="3">
    <source>
        <dbReference type="Proteomes" id="UP000018895"/>
    </source>
</evidence>
<dbReference type="Proteomes" id="UP000018895">
    <property type="component" value="Unassembled WGS sequence"/>
</dbReference>
<organism evidence="2 3">
    <name type="scientific">Halalkalibacter hemicellulosilyticusJCM 9152</name>
    <dbReference type="NCBI Taxonomy" id="1236971"/>
    <lineage>
        <taxon>Bacteria</taxon>
        <taxon>Bacillati</taxon>
        <taxon>Bacillota</taxon>
        <taxon>Bacilli</taxon>
        <taxon>Bacillales</taxon>
        <taxon>Bacillaceae</taxon>
        <taxon>Halalkalibacter</taxon>
    </lineage>
</organism>
<dbReference type="RefSeq" id="WP_235715599.1">
    <property type="nucleotide sequence ID" value="NZ_BAUU01000003.1"/>
</dbReference>
<protein>
    <submittedName>
        <fullName evidence="2">YlxX protein</fullName>
    </submittedName>
</protein>
<dbReference type="AlphaFoldDB" id="W4QAW1"/>
<name>W4QAW1_9BACI</name>
<sequence>MEQIQSLIEQYEQSVDNLGGEVTTVIENQIEEMRAGAGLTEQEGSGVVITITSLYNDQYFGQDRFIPSPDVFRFLINELNIYGADEIAVGNERIITTSAFRDVNQMTYLNNRRLPPLPIEVKVLSNDPERLHNHMLVSASVDFFEIEGYELSLEMVEEIQIPAFDQTPRVRFMEEVKEE</sequence>
<keyword evidence="3" id="KW-1185">Reference proteome</keyword>
<comment type="similarity">
    <text evidence="1">Belongs to the UPF0749 family.</text>
</comment>
<dbReference type="Pfam" id="PF05949">
    <property type="entry name" value="DUF881"/>
    <property type="match status" value="1"/>
</dbReference>
<dbReference type="STRING" id="1236971.JCM9152_497"/>
<dbReference type="Gene3D" id="3.30.70.1880">
    <property type="entry name" value="Protein of unknown function DUF881"/>
    <property type="match status" value="1"/>
</dbReference>
<dbReference type="InterPro" id="IPR010273">
    <property type="entry name" value="DUF881"/>
</dbReference>
<proteinExistence type="inferred from homology"/>
<evidence type="ECO:0000256" key="1">
    <source>
        <dbReference type="ARBA" id="ARBA00009108"/>
    </source>
</evidence>